<reference evidence="4 5" key="1">
    <citation type="journal article" date="2017" name="BMC Genomics">
        <title>Comparative genomic and phylogenomic analyses of the Bifidobacteriaceae family.</title>
        <authorList>
            <person name="Lugli G.A."/>
            <person name="Milani C."/>
            <person name="Turroni F."/>
            <person name="Duranti S."/>
            <person name="Mancabelli L."/>
            <person name="Mangifesta M."/>
            <person name="Ferrario C."/>
            <person name="Modesto M."/>
            <person name="Mattarelli P."/>
            <person name="Jiri K."/>
            <person name="van Sinderen D."/>
            <person name="Ventura M."/>
        </authorList>
    </citation>
    <scope>NUCLEOTIDE SEQUENCE [LARGE SCALE GENOMIC DNA]</scope>
    <source>
        <strain evidence="4 5">DSM 24744</strain>
    </source>
</reference>
<evidence type="ECO:0000256" key="1">
    <source>
        <dbReference type="ARBA" id="ARBA00010646"/>
    </source>
</evidence>
<dbReference type="GO" id="GO:0016998">
    <property type="term" value="P:cell wall macromolecule catabolic process"/>
    <property type="evidence" value="ECO:0007669"/>
    <property type="project" value="InterPro"/>
</dbReference>
<dbReference type="Pfam" id="PF01183">
    <property type="entry name" value="Glyco_hydro_25"/>
    <property type="match status" value="1"/>
</dbReference>
<organism evidence="4 5">
    <name type="scientific">Pseudoscardovia suis</name>
    <dbReference type="NCBI Taxonomy" id="987063"/>
    <lineage>
        <taxon>Bacteria</taxon>
        <taxon>Bacillati</taxon>
        <taxon>Actinomycetota</taxon>
        <taxon>Actinomycetes</taxon>
        <taxon>Bifidobacteriales</taxon>
        <taxon>Bifidobacteriaceae</taxon>
        <taxon>Pseudoscardovia</taxon>
    </lineage>
</organism>
<dbReference type="GO" id="GO:0003796">
    <property type="term" value="F:lysozyme activity"/>
    <property type="evidence" value="ECO:0007669"/>
    <property type="project" value="InterPro"/>
</dbReference>
<sequence length="873" mass="92346">MRKSRHCAEDTSRSSRFHGRRGLYAAMMSLGCIAAVVAATCMPMGAGDGGNAQLSQLTFASNQAGDVAALNAMSSSAQKQELPATVDSSLADSDTVVSPTMAVKEDGTAVDVATGDEITNPQLVGTVDEQPDPLAKTDGDTYVPVEVGEVRAANSHNGTDGDTAVNGDGAAMATVATSALGLQDDGSFAATAVAERVGNSYGAYWGTYDGAAAMFNSDGTVAIPNASAVIDVSSWQGRIDWNKVKAAGVEGAIIRIGYGWDNPMDSTAAYNISQCEQLGIPFGIYLYSYAYSSEQGTYEANTVIRYLQQLGISSAQMTFPIYYDLEAWTWTGHSHPTDANTYGQIVRNFFSTLASAGYSNTSVYSYTSYLDTALNSTYLHQLTGWVAQYSSELQYSNWSSAQRGWQYSASGAIAGISGNVDLDAMSLSPGTAVRLDDDSYYVNSAVSDAYSLSIDGESTRSGAQTRLGRGTGTSAQQFAFTRLDDGSYRITDVESGLCLDVPGADARSGARVQQYQWNGTKAQRWYVIDAGDGAYYLQSALGNWVLDLAGGNAADGQVVQLYAPNATAAQKWKLASATVSVPTSGAVRITSAVDSSHVMTFTDAQKSQGAKLRIASWYGANSQLFQFVRVGNGVYEIKNLGSGKFLDVPSNSTADGTRIQQWDGNGTPAQKWYVRNGSNGTVVFFGAGSGKTLDLSGASVADGNSIDLYSSNGTNAQRWILSRGNTQVSITAGTYSIRAYGNSTYAFDVAGGSHANSANVQLYALNGTAAQKWNVRVDSSGFLTFVNAGSGKALDLSSARAVNGANVQQYFANGTNAQKWRVIAKNDGSFVLQSAVNGWYVIDLSGDSLTNGSNIQLYSSNNTDAQRWYFAKL</sequence>
<evidence type="ECO:0000259" key="3">
    <source>
        <dbReference type="SMART" id="SM00458"/>
    </source>
</evidence>
<proteinExistence type="inferred from homology"/>
<dbReference type="Proteomes" id="UP000216454">
    <property type="component" value="Unassembled WGS sequence"/>
</dbReference>
<dbReference type="Pfam" id="PF14200">
    <property type="entry name" value="RicinB_lectin_2"/>
    <property type="match status" value="4"/>
</dbReference>
<dbReference type="GO" id="GO:0009253">
    <property type="term" value="P:peptidoglycan catabolic process"/>
    <property type="evidence" value="ECO:0007669"/>
    <property type="project" value="InterPro"/>
</dbReference>
<dbReference type="SUPFAM" id="SSF51445">
    <property type="entry name" value="(Trans)glycosidases"/>
    <property type="match status" value="1"/>
</dbReference>
<dbReference type="CDD" id="cd06414">
    <property type="entry name" value="GH25_LytC-like"/>
    <property type="match status" value="1"/>
</dbReference>
<dbReference type="Gene3D" id="2.80.10.50">
    <property type="match status" value="7"/>
</dbReference>
<dbReference type="PROSITE" id="PS50231">
    <property type="entry name" value="RICIN_B_LECTIN"/>
    <property type="match status" value="3"/>
</dbReference>
<dbReference type="PANTHER" id="PTHR34135:SF2">
    <property type="entry name" value="LYSOZYME"/>
    <property type="match status" value="1"/>
</dbReference>
<dbReference type="SMART" id="SM00458">
    <property type="entry name" value="RICIN"/>
    <property type="match status" value="3"/>
</dbReference>
<feature type="transmembrane region" description="Helical" evidence="2">
    <location>
        <begin position="21"/>
        <end position="46"/>
    </location>
</feature>
<dbReference type="InterPro" id="IPR017853">
    <property type="entry name" value="GH"/>
</dbReference>
<name>A0A261EX14_9BIFI</name>
<comment type="similarity">
    <text evidence="1">Belongs to the glycosyl hydrolase 25 family.</text>
</comment>
<protein>
    <submittedName>
        <fullName evidence="4">1,4-beta-N-acetylmuramidase</fullName>
    </submittedName>
</protein>
<comment type="caution">
    <text evidence="4">The sequence shown here is derived from an EMBL/GenBank/DDBJ whole genome shotgun (WGS) entry which is preliminary data.</text>
</comment>
<feature type="domain" description="Ricin B lectin" evidence="3">
    <location>
        <begin position="584"/>
        <end position="722"/>
    </location>
</feature>
<dbReference type="AlphaFoldDB" id="A0A261EX14"/>
<dbReference type="EMBL" id="MWWQ01000008">
    <property type="protein sequence ID" value="OZG51409.1"/>
    <property type="molecule type" value="Genomic_DNA"/>
</dbReference>
<gene>
    <name evidence="4" type="ORF">PSSU_1032</name>
</gene>
<dbReference type="SUPFAM" id="SSF50370">
    <property type="entry name" value="Ricin B-like lectins"/>
    <property type="match status" value="3"/>
</dbReference>
<dbReference type="GO" id="GO:0016052">
    <property type="term" value="P:carbohydrate catabolic process"/>
    <property type="evidence" value="ECO:0007669"/>
    <property type="project" value="TreeGrafter"/>
</dbReference>
<dbReference type="InterPro" id="IPR002053">
    <property type="entry name" value="Glyco_hydro_25"/>
</dbReference>
<evidence type="ECO:0000313" key="4">
    <source>
        <dbReference type="EMBL" id="OZG51409.1"/>
    </source>
</evidence>
<keyword evidence="2" id="KW-0472">Membrane</keyword>
<feature type="domain" description="Ricin B lectin" evidence="3">
    <location>
        <begin position="731"/>
        <end position="871"/>
    </location>
</feature>
<dbReference type="Gene3D" id="3.20.20.80">
    <property type="entry name" value="Glycosidases"/>
    <property type="match status" value="1"/>
</dbReference>
<dbReference type="InterPro" id="IPR035992">
    <property type="entry name" value="Ricin_B-like_lectins"/>
</dbReference>
<evidence type="ECO:0000313" key="5">
    <source>
        <dbReference type="Proteomes" id="UP000216454"/>
    </source>
</evidence>
<evidence type="ECO:0000256" key="2">
    <source>
        <dbReference type="SAM" id="Phobius"/>
    </source>
</evidence>
<dbReference type="CDD" id="cd00161">
    <property type="entry name" value="beta-trefoil_Ricin-like"/>
    <property type="match status" value="4"/>
</dbReference>
<accession>A0A261EX14</accession>
<keyword evidence="2" id="KW-1133">Transmembrane helix</keyword>
<keyword evidence="5" id="KW-1185">Reference proteome</keyword>
<keyword evidence="2" id="KW-0812">Transmembrane</keyword>
<dbReference type="PROSITE" id="PS51257">
    <property type="entry name" value="PROKAR_LIPOPROTEIN"/>
    <property type="match status" value="1"/>
</dbReference>
<dbReference type="PROSITE" id="PS51904">
    <property type="entry name" value="GLYCOSYL_HYDROL_F25_2"/>
    <property type="match status" value="1"/>
</dbReference>
<dbReference type="InterPro" id="IPR000772">
    <property type="entry name" value="Ricin_B_lectin"/>
</dbReference>
<feature type="domain" description="Ricin B lectin" evidence="3">
    <location>
        <begin position="438"/>
        <end position="575"/>
    </location>
</feature>
<dbReference type="PANTHER" id="PTHR34135">
    <property type="entry name" value="LYSOZYME"/>
    <property type="match status" value="1"/>
</dbReference>